<feature type="region of interest" description="Disordered" evidence="1">
    <location>
        <begin position="84"/>
        <end position="202"/>
    </location>
</feature>
<dbReference type="Proteomes" id="UP001152797">
    <property type="component" value="Unassembled WGS sequence"/>
</dbReference>
<dbReference type="EMBL" id="CAMXCT010000299">
    <property type="protein sequence ID" value="CAI3976821.1"/>
    <property type="molecule type" value="Genomic_DNA"/>
</dbReference>
<sequence>MTGVTRKVTVRDLTTREHIESPWKYKDFCARAAEEVKKCGVYIHQEPMVRPPGPLRLYRSVRAAGEVPGLPAKLKAAIQTPRLRGMHSRPGTSNTTCGSECSSPVGSSASHGISRPLRERAPSPTTSPTFWRRRVLAEEQNEVPSISSRSRRSKSSEVRSAILPTWKRWRAPPLQSSEPPRTSLKGLDDTEVVMYTRRRSPE</sequence>
<dbReference type="EMBL" id="CAMXCT030000299">
    <property type="protein sequence ID" value="CAL4764133.1"/>
    <property type="molecule type" value="Genomic_DNA"/>
</dbReference>
<protein>
    <submittedName>
        <fullName evidence="2">Uncharacterized protein</fullName>
    </submittedName>
</protein>
<reference evidence="2" key="1">
    <citation type="submission" date="2022-10" db="EMBL/GenBank/DDBJ databases">
        <authorList>
            <person name="Chen Y."/>
            <person name="Dougan E. K."/>
            <person name="Chan C."/>
            <person name="Rhodes N."/>
            <person name="Thang M."/>
        </authorList>
    </citation>
    <scope>NUCLEOTIDE SEQUENCE</scope>
</reference>
<dbReference type="AlphaFoldDB" id="A0A9P1FI40"/>
<feature type="compositionally biased region" description="Polar residues" evidence="1">
    <location>
        <begin position="90"/>
        <end position="111"/>
    </location>
</feature>
<comment type="caution">
    <text evidence="2">The sequence shown here is derived from an EMBL/GenBank/DDBJ whole genome shotgun (WGS) entry which is preliminary data.</text>
</comment>
<reference evidence="3 4" key="2">
    <citation type="submission" date="2024-05" db="EMBL/GenBank/DDBJ databases">
        <authorList>
            <person name="Chen Y."/>
            <person name="Shah S."/>
            <person name="Dougan E. K."/>
            <person name="Thang M."/>
            <person name="Chan C."/>
        </authorList>
    </citation>
    <scope>NUCLEOTIDE SEQUENCE [LARGE SCALE GENOMIC DNA]</scope>
</reference>
<organism evidence="2">
    <name type="scientific">Cladocopium goreaui</name>
    <dbReference type="NCBI Taxonomy" id="2562237"/>
    <lineage>
        <taxon>Eukaryota</taxon>
        <taxon>Sar</taxon>
        <taxon>Alveolata</taxon>
        <taxon>Dinophyceae</taxon>
        <taxon>Suessiales</taxon>
        <taxon>Symbiodiniaceae</taxon>
        <taxon>Cladocopium</taxon>
    </lineage>
</organism>
<gene>
    <name evidence="2" type="ORF">C1SCF055_LOCUS5013</name>
</gene>
<evidence type="ECO:0000313" key="2">
    <source>
        <dbReference type="EMBL" id="CAI3976821.1"/>
    </source>
</evidence>
<name>A0A9P1FI40_9DINO</name>
<proteinExistence type="predicted"/>
<evidence type="ECO:0000313" key="4">
    <source>
        <dbReference type="Proteomes" id="UP001152797"/>
    </source>
</evidence>
<dbReference type="EMBL" id="CAMXCT020000299">
    <property type="protein sequence ID" value="CAL1130196.1"/>
    <property type="molecule type" value="Genomic_DNA"/>
</dbReference>
<keyword evidence="4" id="KW-1185">Reference proteome</keyword>
<accession>A0A9P1FI40</accession>
<evidence type="ECO:0000256" key="1">
    <source>
        <dbReference type="SAM" id="MobiDB-lite"/>
    </source>
</evidence>
<evidence type="ECO:0000313" key="3">
    <source>
        <dbReference type="EMBL" id="CAL4764133.1"/>
    </source>
</evidence>